<feature type="compositionally biased region" description="Low complexity" evidence="1">
    <location>
        <begin position="569"/>
        <end position="579"/>
    </location>
</feature>
<feature type="compositionally biased region" description="Polar residues" evidence="1">
    <location>
        <begin position="440"/>
        <end position="450"/>
    </location>
</feature>
<feature type="compositionally biased region" description="Low complexity" evidence="1">
    <location>
        <begin position="430"/>
        <end position="439"/>
    </location>
</feature>
<feature type="compositionally biased region" description="Polar residues" evidence="1">
    <location>
        <begin position="1189"/>
        <end position="1199"/>
    </location>
</feature>
<feature type="region of interest" description="Disordered" evidence="1">
    <location>
        <begin position="944"/>
        <end position="1128"/>
    </location>
</feature>
<feature type="compositionally biased region" description="Polar residues" evidence="1">
    <location>
        <begin position="329"/>
        <end position="343"/>
    </location>
</feature>
<dbReference type="InterPro" id="IPR016197">
    <property type="entry name" value="Chromo-like_dom_sf"/>
</dbReference>
<dbReference type="EMBL" id="LUCM01010933">
    <property type="protein sequence ID" value="KAA0184754.1"/>
    <property type="molecule type" value="Genomic_DNA"/>
</dbReference>
<feature type="region of interest" description="Disordered" evidence="1">
    <location>
        <begin position="306"/>
        <end position="705"/>
    </location>
</feature>
<feature type="compositionally biased region" description="Polar residues" evidence="1">
    <location>
        <begin position="1073"/>
        <end position="1095"/>
    </location>
</feature>
<feature type="compositionally biased region" description="Low complexity" evidence="1">
    <location>
        <begin position="673"/>
        <end position="686"/>
    </location>
</feature>
<feature type="compositionally biased region" description="Low complexity" evidence="1">
    <location>
        <begin position="359"/>
        <end position="368"/>
    </location>
</feature>
<feature type="compositionally biased region" description="Polar residues" evidence="1">
    <location>
        <begin position="771"/>
        <end position="785"/>
    </location>
</feature>
<feature type="compositionally biased region" description="Polar residues" evidence="1">
    <location>
        <begin position="796"/>
        <end position="809"/>
    </location>
</feature>
<feature type="region of interest" description="Disordered" evidence="1">
    <location>
        <begin position="233"/>
        <end position="259"/>
    </location>
</feature>
<dbReference type="SUPFAM" id="SSF54160">
    <property type="entry name" value="Chromo domain-like"/>
    <property type="match status" value="1"/>
</dbReference>
<dbReference type="OrthoDB" id="6287685at2759"/>
<feature type="compositionally biased region" description="Low complexity" evidence="1">
    <location>
        <begin position="502"/>
        <end position="511"/>
    </location>
</feature>
<feature type="compositionally biased region" description="Polar residues" evidence="1">
    <location>
        <begin position="749"/>
        <end position="760"/>
    </location>
</feature>
<evidence type="ECO:0000313" key="2">
    <source>
        <dbReference type="EMBL" id="KAA0184754.1"/>
    </source>
</evidence>
<evidence type="ECO:0000256" key="1">
    <source>
        <dbReference type="SAM" id="MobiDB-lite"/>
    </source>
</evidence>
<feature type="region of interest" description="Disordered" evidence="1">
    <location>
        <begin position="877"/>
        <end position="906"/>
    </location>
</feature>
<dbReference type="Proteomes" id="UP000728185">
    <property type="component" value="Unassembled WGS sequence"/>
</dbReference>
<feature type="compositionally biased region" description="Basic and acidic residues" evidence="1">
    <location>
        <begin position="512"/>
        <end position="531"/>
    </location>
</feature>
<feature type="compositionally biased region" description="Basic and acidic residues" evidence="1">
    <location>
        <begin position="660"/>
        <end position="672"/>
    </location>
</feature>
<feature type="region of interest" description="Disordered" evidence="1">
    <location>
        <begin position="83"/>
        <end position="117"/>
    </location>
</feature>
<protein>
    <submittedName>
        <fullName evidence="2">Uncharacterized protein</fullName>
    </submittedName>
</protein>
<gene>
    <name evidence="2" type="ORF">FBUS_01219</name>
</gene>
<evidence type="ECO:0000313" key="3">
    <source>
        <dbReference type="Proteomes" id="UP000728185"/>
    </source>
</evidence>
<feature type="compositionally biased region" description="Acidic residues" evidence="1">
    <location>
        <begin position="837"/>
        <end position="850"/>
    </location>
</feature>
<accession>A0A8E0RQA8</accession>
<feature type="compositionally biased region" description="Polar residues" evidence="1">
    <location>
        <begin position="420"/>
        <end position="429"/>
    </location>
</feature>
<keyword evidence="3" id="KW-1185">Reference proteome</keyword>
<dbReference type="Gene3D" id="2.30.30.140">
    <property type="match status" value="1"/>
</dbReference>
<name>A0A8E0RQA8_9TREM</name>
<reference evidence="2" key="1">
    <citation type="submission" date="2019-05" db="EMBL/GenBank/DDBJ databases">
        <title>Annotation for the trematode Fasciolopsis buski.</title>
        <authorList>
            <person name="Choi Y.-J."/>
        </authorList>
    </citation>
    <scope>NUCLEOTIDE SEQUENCE</scope>
    <source>
        <strain evidence="2">HT</strain>
        <tissue evidence="2">Whole worm</tissue>
    </source>
</reference>
<feature type="compositionally biased region" description="Low complexity" evidence="1">
    <location>
        <begin position="535"/>
        <end position="558"/>
    </location>
</feature>
<feature type="region of interest" description="Disordered" evidence="1">
    <location>
        <begin position="719"/>
        <end position="859"/>
    </location>
</feature>
<feature type="compositionally biased region" description="Polar residues" evidence="1">
    <location>
        <begin position="1037"/>
        <end position="1052"/>
    </location>
</feature>
<feature type="region of interest" description="Disordered" evidence="1">
    <location>
        <begin position="1186"/>
        <end position="1207"/>
    </location>
</feature>
<feature type="compositionally biased region" description="Basic and acidic residues" evidence="1">
    <location>
        <begin position="730"/>
        <end position="741"/>
    </location>
</feature>
<feature type="compositionally biased region" description="Low complexity" evidence="1">
    <location>
        <begin position="618"/>
        <end position="630"/>
    </location>
</feature>
<feature type="compositionally biased region" description="Acidic residues" evidence="1">
    <location>
        <begin position="957"/>
        <end position="982"/>
    </location>
</feature>
<proteinExistence type="predicted"/>
<feature type="compositionally biased region" description="Basic and acidic residues" evidence="1">
    <location>
        <begin position="1014"/>
        <end position="1027"/>
    </location>
</feature>
<feature type="compositionally biased region" description="Low complexity" evidence="1">
    <location>
        <begin position="879"/>
        <end position="899"/>
    </location>
</feature>
<comment type="caution">
    <text evidence="2">The sequence shown here is derived from an EMBL/GenBank/DDBJ whole genome shotgun (WGS) entry which is preliminary data.</text>
</comment>
<organism evidence="2 3">
    <name type="scientific">Fasciolopsis buskii</name>
    <dbReference type="NCBI Taxonomy" id="27845"/>
    <lineage>
        <taxon>Eukaryota</taxon>
        <taxon>Metazoa</taxon>
        <taxon>Spiralia</taxon>
        <taxon>Lophotrochozoa</taxon>
        <taxon>Platyhelminthes</taxon>
        <taxon>Trematoda</taxon>
        <taxon>Digenea</taxon>
        <taxon>Plagiorchiida</taxon>
        <taxon>Echinostomata</taxon>
        <taxon>Echinostomatoidea</taxon>
        <taxon>Fasciolidae</taxon>
        <taxon>Fasciolopsis</taxon>
    </lineage>
</organism>
<sequence>MGNARAKWSASSEMQYRVHYMGWNRRHDEVVSRSRIIAVIKWARPVDSFRPPSCSSLNLVVQEPRSKMWASTRKAGKLRHAFGTADRSTSSLTRTRGEVTDPTAPSGKRARLGPHSANLVNCGETRTTSIVNPDGLVSLESSTYSAIKVDSETVGDTGERAVQNQRPDLVAPAEHSSTTVVMHLQCSQIAFFTTALVISSERVYRFGLKCPLTYRARRVGLIKGDKFRSLKRTASMVGNSSTSHKRITPLRKGSPGSTTAPQAMVVVAETMATEVSTSTDDGIKVVAKSKKKLVTTEPSVVKAVSLTRATKPTAPERTGVASTGRIKAPQSSMTARSSKTINALASEEKTDPVVSKPNSASSILSSKTSKTESTRKVPVSRPVAGEKDSVDPQPIKPRLGKPTTEVKPPASRNKSKGNKSETVSIGTSKAGSVAGGSSAKRTTGSRVGQTPSSKPNRSRNRSASSSSSSSPASSDSSSSSCSGASISPPAKKSRKLPVPSKGTGSTTAADTATRRGRDSKRSAGAKRDRPSRPVSGTAERSASNSSSDSRSGQSPPSSRGNKTGRRRSSSSASSSSSSSDYGNMDALPRLTRSQHRQLLGDTPPGAALQTAAPVNAVTSSSTGNTSTTTSAPIKLEPPVKETTSKSVVKPELTEILSAEDVDKNPTTDDEVKPFSGSKSSPASVSPNQTAAETAHSAGSEDTPPIAAISFSGVSVAVTETPSGVSITPRLDVDKNTTKSPRDSPGVNGEDSSVSLPSPKNMTKPRGRSKLARSTTNITAAPSTPRESPAAARPAQPETSMTKLSQLNDSQELKVKQYEPQKIENTEGTEPSKMNEGREDEEITADEEDEQSSVHTVSTDPMKGVLFDLTMSPDAVTPIRSSSSDSVSACSRAASVSSSDSENEEKCVPCLTVTTTTTIVTTATSTPISVRTDCDKYADSSAYRETPQMVQVNNKEEVMEDDEEAEDEASVVTDAEDEDEDDNTSAPSTTGGSKGSLELRKRSEVAPLGSIEPEAETKPSRAEQEPAIHKTFRRRQASVCSSSTENAGATSVSRKGLKGAQGTPQRSLAFDRSPTPNSDSPHYSQSPVHSNTTSGNVACGSGTPLGNKMSQSQVLPQPPGPRLLASQRRFGGPFFPIQGLDEMHTEVKCQILQDRMHQIVEAWRLAKQYLKDLDQRTNRTRRLRARITGSDGQNTGSSTPGARLSGVSSATNVSVSAANSGLGSTGDQHRMVAPI</sequence>
<dbReference type="AlphaFoldDB" id="A0A8E0RQA8"/>
<feature type="compositionally biased region" description="Low complexity" evidence="1">
    <location>
        <begin position="451"/>
        <end position="490"/>
    </location>
</feature>
<feature type="compositionally biased region" description="Basic and acidic residues" evidence="1">
    <location>
        <begin position="810"/>
        <end position="824"/>
    </location>
</feature>